<gene>
    <name evidence="3" type="ORF">EZI54_24255</name>
</gene>
<dbReference type="InterPro" id="IPR052344">
    <property type="entry name" value="Transposase-related"/>
</dbReference>
<accession>A0ABY1ZD63</accession>
<name>A0ABY1ZD63_9GAMM</name>
<evidence type="ECO:0000259" key="2">
    <source>
        <dbReference type="Pfam" id="PF13817"/>
    </source>
</evidence>
<feature type="domain" description="Transposase IS66 central" evidence="1">
    <location>
        <begin position="1"/>
        <end position="36"/>
    </location>
</feature>
<sequence length="81" mass="9305">EDPDVQPDTNHLERALRPIPMGKKNWMFCWTELGAEHLGIIQSLISTCKLHDITPYTYLVDVLQRISQHPASEVSDLTPRH</sequence>
<evidence type="ECO:0000313" key="3">
    <source>
        <dbReference type="EMBL" id="TBW41693.1"/>
    </source>
</evidence>
<evidence type="ECO:0000259" key="1">
    <source>
        <dbReference type="Pfam" id="PF03050"/>
    </source>
</evidence>
<dbReference type="Pfam" id="PF03050">
    <property type="entry name" value="DDE_Tnp_IS66"/>
    <property type="match status" value="1"/>
</dbReference>
<feature type="non-terminal residue" evidence="3">
    <location>
        <position position="1"/>
    </location>
</feature>
<dbReference type="PANTHER" id="PTHR33678">
    <property type="entry name" value="BLL1576 PROTEIN"/>
    <property type="match status" value="1"/>
</dbReference>
<evidence type="ECO:0000313" key="4">
    <source>
        <dbReference type="Proteomes" id="UP000313645"/>
    </source>
</evidence>
<dbReference type="PANTHER" id="PTHR33678:SF1">
    <property type="entry name" value="BLL1576 PROTEIN"/>
    <property type="match status" value="1"/>
</dbReference>
<feature type="domain" description="Transposase IS66 C-terminal" evidence="2">
    <location>
        <begin position="43"/>
        <end position="79"/>
    </location>
</feature>
<dbReference type="EMBL" id="SJDL01000244">
    <property type="protein sequence ID" value="TBW41693.1"/>
    <property type="molecule type" value="Genomic_DNA"/>
</dbReference>
<proteinExistence type="predicted"/>
<protein>
    <submittedName>
        <fullName evidence="3">Transposase</fullName>
    </submittedName>
</protein>
<dbReference type="RefSeq" id="WP_131484369.1">
    <property type="nucleotide sequence ID" value="NZ_SJDL01000244.1"/>
</dbReference>
<dbReference type="Proteomes" id="UP000313645">
    <property type="component" value="Unassembled WGS sequence"/>
</dbReference>
<comment type="caution">
    <text evidence="3">The sequence shown here is derived from an EMBL/GenBank/DDBJ whole genome shotgun (WGS) entry which is preliminary data.</text>
</comment>
<reference evidence="3 4" key="1">
    <citation type="submission" date="2019-02" db="EMBL/GenBank/DDBJ databases">
        <title>Marinobacter halodurans sp. nov., a marine bacterium isolated from sea tidal flat.</title>
        <authorList>
            <person name="Yoo Y."/>
            <person name="Lee D.W."/>
            <person name="Kim B.S."/>
            <person name="Kim J.-J."/>
        </authorList>
    </citation>
    <scope>NUCLEOTIDE SEQUENCE [LARGE SCALE GENOMIC DNA]</scope>
    <source>
        <strain evidence="3 4">YJ-S3-2</strain>
    </source>
</reference>
<feature type="non-terminal residue" evidence="3">
    <location>
        <position position="81"/>
    </location>
</feature>
<organism evidence="3 4">
    <name type="scientific">Marinobacter halodurans</name>
    <dbReference type="NCBI Taxonomy" id="2528979"/>
    <lineage>
        <taxon>Bacteria</taxon>
        <taxon>Pseudomonadati</taxon>
        <taxon>Pseudomonadota</taxon>
        <taxon>Gammaproteobacteria</taxon>
        <taxon>Pseudomonadales</taxon>
        <taxon>Marinobacteraceae</taxon>
        <taxon>Marinobacter</taxon>
    </lineage>
</organism>
<dbReference type="InterPro" id="IPR004291">
    <property type="entry name" value="Transposase_IS66_central"/>
</dbReference>
<dbReference type="InterPro" id="IPR039552">
    <property type="entry name" value="IS66_C"/>
</dbReference>
<dbReference type="Pfam" id="PF13817">
    <property type="entry name" value="DDE_Tnp_IS66_C"/>
    <property type="match status" value="1"/>
</dbReference>
<keyword evidence="4" id="KW-1185">Reference proteome</keyword>